<dbReference type="EMBL" id="CAJNNV010026826">
    <property type="protein sequence ID" value="CAE8619092.1"/>
    <property type="molecule type" value="Genomic_DNA"/>
</dbReference>
<sequence>ELSFVVSDGSEKAKSPYPFGCSGEEISPEGARRRRANVLGILVAARSCFVTEFPADDDELAGTADSTELKRMLSELLLRKSSGDLVRSCGQLAHESHELAD</sequence>
<dbReference type="AlphaFoldDB" id="A0A813G8Q0"/>
<keyword evidence="3" id="KW-1185">Reference proteome</keyword>
<comment type="caution">
    <text evidence="2">The sequence shown here is derived from an EMBL/GenBank/DDBJ whole genome shotgun (WGS) entry which is preliminary data.</text>
</comment>
<gene>
    <name evidence="2" type="ORF">PGLA1383_LOCUS36685</name>
</gene>
<evidence type="ECO:0000256" key="1">
    <source>
        <dbReference type="SAM" id="MobiDB-lite"/>
    </source>
</evidence>
<name>A0A813G8Q0_POLGL</name>
<organism evidence="2 3">
    <name type="scientific">Polarella glacialis</name>
    <name type="common">Dinoflagellate</name>
    <dbReference type="NCBI Taxonomy" id="89957"/>
    <lineage>
        <taxon>Eukaryota</taxon>
        <taxon>Sar</taxon>
        <taxon>Alveolata</taxon>
        <taxon>Dinophyceae</taxon>
        <taxon>Suessiales</taxon>
        <taxon>Suessiaceae</taxon>
        <taxon>Polarella</taxon>
    </lineage>
</organism>
<dbReference type="Proteomes" id="UP000654075">
    <property type="component" value="Unassembled WGS sequence"/>
</dbReference>
<reference evidence="2" key="1">
    <citation type="submission" date="2021-02" db="EMBL/GenBank/DDBJ databases">
        <authorList>
            <person name="Dougan E. K."/>
            <person name="Rhodes N."/>
            <person name="Thang M."/>
            <person name="Chan C."/>
        </authorList>
    </citation>
    <scope>NUCLEOTIDE SEQUENCE</scope>
</reference>
<feature type="region of interest" description="Disordered" evidence="1">
    <location>
        <begin position="1"/>
        <end position="28"/>
    </location>
</feature>
<evidence type="ECO:0000313" key="3">
    <source>
        <dbReference type="Proteomes" id="UP000654075"/>
    </source>
</evidence>
<protein>
    <submittedName>
        <fullName evidence="2">Uncharacterized protein</fullName>
    </submittedName>
</protein>
<feature type="non-terminal residue" evidence="2">
    <location>
        <position position="1"/>
    </location>
</feature>
<accession>A0A813G8Q0</accession>
<evidence type="ECO:0000313" key="2">
    <source>
        <dbReference type="EMBL" id="CAE8619092.1"/>
    </source>
</evidence>
<feature type="non-terminal residue" evidence="2">
    <location>
        <position position="101"/>
    </location>
</feature>
<proteinExistence type="predicted"/>